<accession>A0A2W5F180</accession>
<proteinExistence type="predicted"/>
<dbReference type="Gene3D" id="2.30.320.10">
    <property type="entry name" value="YwqG-like"/>
    <property type="match status" value="1"/>
</dbReference>
<organism evidence="1 2">
    <name type="scientific">Agrobacterium fabrum</name>
    <dbReference type="NCBI Taxonomy" id="1176649"/>
    <lineage>
        <taxon>Bacteria</taxon>
        <taxon>Pseudomonadati</taxon>
        <taxon>Pseudomonadota</taxon>
        <taxon>Alphaproteobacteria</taxon>
        <taxon>Hyphomicrobiales</taxon>
        <taxon>Rhizobiaceae</taxon>
        <taxon>Rhizobium/Agrobacterium group</taxon>
        <taxon>Agrobacterium</taxon>
        <taxon>Agrobacterium tumefaciens complex</taxon>
    </lineage>
</organism>
<gene>
    <name evidence="1" type="ORF">DI595_12270</name>
</gene>
<name>A0A2W5F180_9HYPH</name>
<dbReference type="Proteomes" id="UP000249769">
    <property type="component" value="Unassembled WGS sequence"/>
</dbReference>
<evidence type="ECO:0000313" key="1">
    <source>
        <dbReference type="EMBL" id="PZP49981.1"/>
    </source>
</evidence>
<reference evidence="1 2" key="1">
    <citation type="submission" date="2017-08" db="EMBL/GenBank/DDBJ databases">
        <title>Infants hospitalized years apart are colonized by the same room-sourced microbial strains.</title>
        <authorList>
            <person name="Brooks B."/>
            <person name="Olm M.R."/>
            <person name="Firek B.A."/>
            <person name="Baker R."/>
            <person name="Thomas B.C."/>
            <person name="Morowitz M.J."/>
            <person name="Banfield J.F."/>
        </authorList>
    </citation>
    <scope>NUCLEOTIDE SEQUENCE [LARGE SCALE GENOMIC DNA]</scope>
    <source>
        <strain evidence="1">S2_009_000_R2_73</strain>
    </source>
</reference>
<dbReference type="EMBL" id="QFOL01000133">
    <property type="protein sequence ID" value="PZP49981.1"/>
    <property type="molecule type" value="Genomic_DNA"/>
</dbReference>
<comment type="caution">
    <text evidence="1">The sequence shown here is derived from an EMBL/GenBank/DDBJ whole genome shotgun (WGS) entry which is preliminary data.</text>
</comment>
<protein>
    <submittedName>
        <fullName evidence="1">Uncharacterized protein</fullName>
    </submittedName>
</protein>
<evidence type="ECO:0000313" key="2">
    <source>
        <dbReference type="Proteomes" id="UP000249769"/>
    </source>
</evidence>
<dbReference type="AlphaFoldDB" id="A0A2W5F180"/>
<sequence length="230" mass="25867">MEAAEEAVRRRLRWSREAIDCATANLQRSSTAAEGYSEQEASRQVDEDRIALATRELSAAELHLSQLETLRTQISTGGEAEPFSEGQIDRAIAALEAIERSGDNEADSPKVFPIICPPAAIGHWLQNWAASTFHYAAHLYAENSTTLPLAWRAKIEEQATYDAQREMGLMSEFPDGHVHRFVDKDVTLLELPTSHLINWKWGDMYHLVLTIPKQDIARNDFSQVKVHISN</sequence>